<dbReference type="GO" id="GO:0003677">
    <property type="term" value="F:DNA binding"/>
    <property type="evidence" value="ECO:0007669"/>
    <property type="project" value="InterPro"/>
</dbReference>
<dbReference type="OrthoDB" id="1859224at2"/>
<dbReference type="PROSITE" id="PS50943">
    <property type="entry name" value="HTH_CROC1"/>
    <property type="match status" value="1"/>
</dbReference>
<dbReference type="Pfam" id="PF01381">
    <property type="entry name" value="HTH_3"/>
    <property type="match status" value="1"/>
</dbReference>
<name>A0A235B7R5_9BACL</name>
<comment type="caution">
    <text evidence="2">The sequence shown here is derived from an EMBL/GenBank/DDBJ whole genome shotgun (WGS) entry which is preliminary data.</text>
</comment>
<protein>
    <recommendedName>
        <fullName evidence="1">HTH cro/C1-type domain-containing protein</fullName>
    </recommendedName>
</protein>
<dbReference type="InterPro" id="IPR001387">
    <property type="entry name" value="Cro/C1-type_HTH"/>
</dbReference>
<evidence type="ECO:0000313" key="3">
    <source>
        <dbReference type="Proteomes" id="UP000215459"/>
    </source>
</evidence>
<proteinExistence type="predicted"/>
<gene>
    <name evidence="2" type="ORF">CHM34_07160</name>
</gene>
<dbReference type="CDD" id="cd00093">
    <property type="entry name" value="HTH_XRE"/>
    <property type="match status" value="1"/>
</dbReference>
<evidence type="ECO:0000259" key="1">
    <source>
        <dbReference type="PROSITE" id="PS50943"/>
    </source>
</evidence>
<evidence type="ECO:0000313" key="2">
    <source>
        <dbReference type="EMBL" id="OYD07897.1"/>
    </source>
</evidence>
<accession>A0A235B7R5</accession>
<dbReference type="Proteomes" id="UP000215459">
    <property type="component" value="Unassembled WGS sequence"/>
</dbReference>
<dbReference type="EMBL" id="NOWF01000004">
    <property type="protein sequence ID" value="OYD07897.1"/>
    <property type="molecule type" value="Genomic_DNA"/>
</dbReference>
<feature type="domain" description="HTH cro/C1-type" evidence="1">
    <location>
        <begin position="6"/>
        <end position="60"/>
    </location>
</feature>
<keyword evidence="3" id="KW-1185">Reference proteome</keyword>
<sequence length="79" mass="9028">MKRKWLIKLRTEAGFTQKQLAEIVGISHNYLCEIELGYKNPSGQVANRIASVLLFDMALFYTQNGRVKRTKNAANREAI</sequence>
<dbReference type="RefSeq" id="WP_094263934.1">
    <property type="nucleotide sequence ID" value="NZ_NOWF01000004.1"/>
</dbReference>
<dbReference type="AlphaFoldDB" id="A0A235B7R5"/>
<dbReference type="SUPFAM" id="SSF47413">
    <property type="entry name" value="lambda repressor-like DNA-binding domains"/>
    <property type="match status" value="1"/>
</dbReference>
<dbReference type="SMART" id="SM00530">
    <property type="entry name" value="HTH_XRE"/>
    <property type="match status" value="1"/>
</dbReference>
<organism evidence="2 3">
    <name type="scientific">Paludifilum halophilum</name>
    <dbReference type="NCBI Taxonomy" id="1642702"/>
    <lineage>
        <taxon>Bacteria</taxon>
        <taxon>Bacillati</taxon>
        <taxon>Bacillota</taxon>
        <taxon>Bacilli</taxon>
        <taxon>Bacillales</taxon>
        <taxon>Thermoactinomycetaceae</taxon>
        <taxon>Paludifilum</taxon>
    </lineage>
</organism>
<reference evidence="2 3" key="1">
    <citation type="submission" date="2017-07" db="EMBL/GenBank/DDBJ databases">
        <title>The genome sequence of Paludifilum halophilum highlights mechanisms for microbial adaptation to high salt environemnts.</title>
        <authorList>
            <person name="Belbahri L."/>
        </authorList>
    </citation>
    <scope>NUCLEOTIDE SEQUENCE [LARGE SCALE GENOMIC DNA]</scope>
    <source>
        <strain evidence="2 3">DSM 102817</strain>
    </source>
</reference>
<dbReference type="InterPro" id="IPR010982">
    <property type="entry name" value="Lambda_DNA-bd_dom_sf"/>
</dbReference>
<dbReference type="Gene3D" id="1.10.260.40">
    <property type="entry name" value="lambda repressor-like DNA-binding domains"/>
    <property type="match status" value="1"/>
</dbReference>